<reference evidence="11" key="1">
    <citation type="submission" date="2016-12" db="EMBL/GenBank/DDBJ databases">
        <title>Mouse lemur reference genome and diversity panel.</title>
        <authorList>
            <person name="Harris R."/>
            <person name="Larsen P."/>
            <person name="Liu Y."/>
            <person name="Hughes D.S."/>
            <person name="Murali S."/>
            <person name="Raveendran M."/>
            <person name="Korchina V."/>
            <person name="Wang M."/>
            <person name="Jhangiani S."/>
            <person name="Bandaranaike D."/>
            <person name="Bellair M."/>
            <person name="Blankenburg K."/>
            <person name="Chao H."/>
            <person name="Dahdouli M."/>
            <person name="Dinh H."/>
            <person name="Doddapaneni H."/>
            <person name="English A."/>
            <person name="Firestine M."/>
            <person name="Gnanaolivu R."/>
            <person name="Gross S."/>
            <person name="Hernandez B."/>
            <person name="Javaid M."/>
            <person name="Jayaseelan J."/>
            <person name="Jones J."/>
            <person name="Khan Z."/>
            <person name="Kovar C."/>
            <person name="Kurapati P."/>
            <person name="Le B."/>
            <person name="Lee S."/>
            <person name="Li M."/>
            <person name="Mathew T."/>
            <person name="Narasimhan A."/>
            <person name="Ngo D."/>
            <person name="Nguyen L."/>
            <person name="Okwuonu G."/>
            <person name="Ongeri F."/>
            <person name="Osuji N."/>
            <person name="Pu L.-L."/>
            <person name="Puazo M."/>
            <person name="Quiroz J."/>
            <person name="Raj R."/>
            <person name="Rajbhandari K."/>
            <person name="Reid J.G."/>
            <person name="Santibanez J."/>
            <person name="Sexton D."/>
            <person name="Skinner E."/>
            <person name="Vee V."/>
            <person name="Weissenberger G."/>
            <person name="Wu Y."/>
            <person name="Xin Y."/>
            <person name="Han Y."/>
            <person name="Campbell C."/>
            <person name="Brown A."/>
            <person name="Sullivan B."/>
            <person name="Shelton J."/>
            <person name="Brown S."/>
            <person name="Dudchenko O."/>
            <person name="Machol I."/>
            <person name="Durand N."/>
            <person name="Shamim M."/>
            <person name="Lieberman A."/>
            <person name="Muzny D.M."/>
            <person name="Richards S."/>
            <person name="Yoder A."/>
            <person name="Worley K.C."/>
            <person name="Rogers J."/>
            <person name="Gibbs R.A."/>
        </authorList>
    </citation>
    <scope>NUCLEOTIDE SEQUENCE [LARGE SCALE GENOMIC DNA]</scope>
</reference>
<reference evidence="11" key="3">
    <citation type="submission" date="2025-09" db="UniProtKB">
        <authorList>
            <consortium name="Ensembl"/>
        </authorList>
    </citation>
    <scope>IDENTIFICATION</scope>
</reference>
<evidence type="ECO:0000256" key="5">
    <source>
        <dbReference type="ARBA" id="ARBA00023065"/>
    </source>
</evidence>
<dbReference type="InterPro" id="IPR003930">
    <property type="entry name" value="K_chnl_Ca-activ_BK_bsu"/>
</dbReference>
<comment type="similarity">
    <text evidence="9">Belongs to the KCNMB (TC 8.A.14.1) family.</text>
</comment>
<keyword evidence="12" id="KW-1185">Reference proteome</keyword>
<dbReference type="GO" id="GO:0005513">
    <property type="term" value="P:detection of calcium ion"/>
    <property type="evidence" value="ECO:0007669"/>
    <property type="project" value="UniProtKB-UniRule"/>
</dbReference>
<dbReference type="GeneTree" id="ENSGT00950000183039"/>
<dbReference type="RefSeq" id="XP_020141960.1">
    <property type="nucleotide sequence ID" value="XM_020286371.1"/>
</dbReference>
<keyword evidence="4 9" id="KW-1133">Transmembrane helix</keyword>
<dbReference type="PANTHER" id="PTHR10258:SF4">
    <property type="entry name" value="CALCIUM-ACTIVATED POTASSIUM CHANNEL SUBUNIT BETA-3"/>
    <property type="match status" value="1"/>
</dbReference>
<dbReference type="EMBL" id="ABDC03000911">
    <property type="status" value="NOT_ANNOTATED_CDS"/>
    <property type="molecule type" value="Genomic_DNA"/>
</dbReference>
<dbReference type="AlphaFoldDB" id="A0A8C6ELA4"/>
<comment type="subunit">
    <text evidence="9">Interacts with KCNMA1 tetramer. There are probably 4 molecules of KCMNB per KCNMA1 tetramer.</text>
</comment>
<evidence type="ECO:0000256" key="6">
    <source>
        <dbReference type="ARBA" id="ARBA00023136"/>
    </source>
</evidence>
<dbReference type="CTD" id="27094"/>
<evidence type="ECO:0000256" key="1">
    <source>
        <dbReference type="ARBA" id="ARBA00004141"/>
    </source>
</evidence>
<dbReference type="Ensembl" id="ENSMICT00000072882.1">
    <property type="protein sequence ID" value="ENSMICP00000050847.1"/>
    <property type="gene ID" value="ENSMICG00000048999.1"/>
</dbReference>
<evidence type="ECO:0000313" key="12">
    <source>
        <dbReference type="Proteomes" id="UP000694394"/>
    </source>
</evidence>
<feature type="transmembrane region" description="Helical" evidence="9">
    <location>
        <begin position="56"/>
        <end position="79"/>
    </location>
</feature>
<comment type="PTM">
    <text evidence="9">N-glycosylated.</text>
</comment>
<evidence type="ECO:0000256" key="3">
    <source>
        <dbReference type="ARBA" id="ARBA00022692"/>
    </source>
</evidence>
<keyword evidence="6 9" id="KW-0472">Membrane</keyword>
<dbReference type="Pfam" id="PF03185">
    <property type="entry name" value="CaKB"/>
    <property type="match status" value="1"/>
</dbReference>
<evidence type="ECO:0000256" key="9">
    <source>
        <dbReference type="RuleBase" id="RU368097"/>
    </source>
</evidence>
<protein>
    <recommendedName>
        <fullName evidence="9">Calcium-activated potassium channel subunit beta</fullName>
        <shortName evidence="9">BKbeta</shortName>
    </recommendedName>
    <alternativeName>
        <fullName evidence="9">BK channel subunit beta</fullName>
    </alternativeName>
    <alternativeName>
        <fullName evidence="9">Calcium-activated potassium channel, subfamily M subunit beta</fullName>
    </alternativeName>
    <alternativeName>
        <fullName evidence="9">Charybdotoxin receptor subunit beta</fullName>
    </alternativeName>
    <alternativeName>
        <fullName evidence="9">K(VCA)beta</fullName>
    </alternativeName>
    <alternativeName>
        <fullName evidence="9">Maxi K channel subunit beta</fullName>
    </alternativeName>
    <alternativeName>
        <fullName evidence="9">Slo-beta</fullName>
    </alternativeName>
</protein>
<evidence type="ECO:0000256" key="8">
    <source>
        <dbReference type="ARBA" id="ARBA00023303"/>
    </source>
</evidence>
<evidence type="ECO:0000256" key="7">
    <source>
        <dbReference type="ARBA" id="ARBA00023180"/>
    </source>
</evidence>
<keyword evidence="2 9" id="KW-0813">Transport</keyword>
<reference evidence="11" key="2">
    <citation type="submission" date="2025-08" db="UniProtKB">
        <authorList>
            <consortium name="Ensembl"/>
        </authorList>
    </citation>
    <scope>IDENTIFICATION</scope>
</reference>
<comment type="subcellular location">
    <subcellularLocation>
        <location evidence="1 9">Membrane</location>
        <topology evidence="1 9">Multi-pass membrane protein</topology>
    </subcellularLocation>
</comment>
<sequence>MQPFSIPVQITLQGSRRRQGRTAFPTSGKKRDTDCNDGELADVHKKLPSSAGEDRAMLLGFAMMGFSVLMFFLLGTTILKPFMLSTWREESNCTTIHTHIMEDWLDCAFPCGVDCRGQGTFPCLQVFVNLAHSGQRALLHYNEEAVQINPKRDVTDCKVKEKQTLTISDEHKQKCSHRPNFLLGKARLGRGLKFSDTVLFYILNIITHASCCVTFFLGHH</sequence>
<evidence type="ECO:0000313" key="11">
    <source>
        <dbReference type="Ensembl" id="ENSMICP00000050847.1"/>
    </source>
</evidence>
<evidence type="ECO:0000256" key="4">
    <source>
        <dbReference type="ARBA" id="ARBA00022989"/>
    </source>
</evidence>
<dbReference type="PANTHER" id="PTHR10258">
    <property type="entry name" value="CALCIUM-ACTIVATED POTASSIUM CHANNEL SUBUNIT BETA"/>
    <property type="match status" value="1"/>
</dbReference>
<proteinExistence type="inferred from homology"/>
<accession>A0A8C6ELA4</accession>
<dbReference type="GO" id="GO:0015459">
    <property type="term" value="F:potassium channel regulator activity"/>
    <property type="evidence" value="ECO:0007669"/>
    <property type="project" value="UniProtKB-UniRule"/>
</dbReference>
<feature type="region of interest" description="Disordered" evidence="10">
    <location>
        <begin position="14"/>
        <end position="37"/>
    </location>
</feature>
<keyword evidence="5 9" id="KW-0406">Ion transport</keyword>
<evidence type="ECO:0000256" key="10">
    <source>
        <dbReference type="SAM" id="MobiDB-lite"/>
    </source>
</evidence>
<dbReference type="Proteomes" id="UP000694394">
    <property type="component" value="Chromosome 1"/>
</dbReference>
<keyword evidence="7 9" id="KW-0325">Glycoprotein</keyword>
<comment type="function">
    <text evidence="9">Regulatory subunit of the calcium activated potassium KCNMA1 (maxiK) channel. Modulates the calcium sensitivity and gating kinetics of KCNMA1, thereby contributing to KCNMA1 channel diversity.</text>
</comment>
<feature type="transmembrane region" description="Helical" evidence="9">
    <location>
        <begin position="198"/>
        <end position="218"/>
    </location>
</feature>
<keyword evidence="8 9" id="KW-0407">Ion channel</keyword>
<keyword evidence="3 9" id="KW-0812">Transmembrane</keyword>
<dbReference type="GO" id="GO:0015269">
    <property type="term" value="F:calcium-activated potassium channel activity"/>
    <property type="evidence" value="ECO:0007669"/>
    <property type="project" value="UniProtKB-UniRule"/>
</dbReference>
<gene>
    <name evidence="11" type="primary">KCNMB3</name>
</gene>
<dbReference type="GO" id="GO:0008076">
    <property type="term" value="C:voltage-gated potassium channel complex"/>
    <property type="evidence" value="ECO:0007669"/>
    <property type="project" value="UniProtKB-UniRule"/>
</dbReference>
<evidence type="ECO:0000256" key="2">
    <source>
        <dbReference type="ARBA" id="ARBA00022448"/>
    </source>
</evidence>
<organism evidence="11 12">
    <name type="scientific">Microcebus murinus</name>
    <name type="common">Gray mouse lemur</name>
    <name type="synonym">Lemur murinus</name>
    <dbReference type="NCBI Taxonomy" id="30608"/>
    <lineage>
        <taxon>Eukaryota</taxon>
        <taxon>Metazoa</taxon>
        <taxon>Chordata</taxon>
        <taxon>Craniata</taxon>
        <taxon>Vertebrata</taxon>
        <taxon>Euteleostomi</taxon>
        <taxon>Mammalia</taxon>
        <taxon>Eutheria</taxon>
        <taxon>Euarchontoglires</taxon>
        <taxon>Primates</taxon>
        <taxon>Strepsirrhini</taxon>
        <taxon>Lemuriformes</taxon>
        <taxon>Cheirogaleidae</taxon>
        <taxon>Microcebus</taxon>
    </lineage>
</organism>
<name>A0A8C6ELA4_MICMU</name>